<keyword evidence="1" id="KW-0472">Membrane</keyword>
<protein>
    <submittedName>
        <fullName evidence="2">ABC transporter, substrate-binding protein</fullName>
    </submittedName>
</protein>
<proteinExistence type="predicted"/>
<sequence>MKTIKSNKKTSLLRGLFFFFFSLFVSGVLFSCAQPEIALNTEVPPPQKIQNPKILLINSNAEVEKYSVVQEEFRKTVSCPVLEIDLGDKKENYDIIKLLSYNADLVYCIGGKAYSFAGKYFNEKDIVFSSIINWLRLPSLSQKVYGVSNELHARMPIFMFRSVFPDIKKIGMLYSQQYTSQWFEKSREQASELGIEIIGSAVSDKASVMPALRQLLSEADAIWLISDPLVISEKKYLFEILKKCDTNKTPVFSYHDAFAKSGAVLTVSVDTPTIGRQAANIVMGILAGEKIDEKVQFPAGSHIILNLKKVKAYGLKYNKNALGLINNIIK</sequence>
<name>A0A975GSX4_9BACT</name>
<dbReference type="Gene3D" id="3.40.50.2300">
    <property type="match status" value="2"/>
</dbReference>
<dbReference type="PANTHER" id="PTHR35271">
    <property type="entry name" value="ABC TRANSPORTER, SUBSTRATE-BINDING LIPOPROTEIN-RELATED"/>
    <property type="match status" value="1"/>
</dbReference>
<dbReference type="PANTHER" id="PTHR35271:SF1">
    <property type="entry name" value="ABC TRANSPORTER, SUBSTRATE-BINDING LIPOPROTEIN"/>
    <property type="match status" value="1"/>
</dbReference>
<dbReference type="SUPFAM" id="SSF53822">
    <property type="entry name" value="Periplasmic binding protein-like I"/>
    <property type="match status" value="1"/>
</dbReference>
<feature type="transmembrane region" description="Helical" evidence="1">
    <location>
        <begin position="12"/>
        <end position="30"/>
    </location>
</feature>
<dbReference type="EMBL" id="CP061800">
    <property type="protein sequence ID" value="QTA91528.1"/>
    <property type="molecule type" value="Genomic_DNA"/>
</dbReference>
<evidence type="ECO:0000313" key="3">
    <source>
        <dbReference type="Proteomes" id="UP000663722"/>
    </source>
</evidence>
<dbReference type="Proteomes" id="UP000663722">
    <property type="component" value="Chromosome"/>
</dbReference>
<dbReference type="PROSITE" id="PS51257">
    <property type="entry name" value="PROKAR_LIPOPROTEIN"/>
    <property type="match status" value="1"/>
</dbReference>
<dbReference type="InterPro" id="IPR028082">
    <property type="entry name" value="Peripla_BP_I"/>
</dbReference>
<evidence type="ECO:0000256" key="1">
    <source>
        <dbReference type="SAM" id="Phobius"/>
    </source>
</evidence>
<dbReference type="AlphaFoldDB" id="A0A975GSX4"/>
<dbReference type="Pfam" id="PF04392">
    <property type="entry name" value="ABC_sub_bind"/>
    <property type="match status" value="1"/>
</dbReference>
<accession>A0A975GSX4</accession>
<dbReference type="RefSeq" id="WP_207679271.1">
    <property type="nucleotide sequence ID" value="NZ_CP061800.1"/>
</dbReference>
<organism evidence="2 3">
    <name type="scientific">Desulfonema magnum</name>
    <dbReference type="NCBI Taxonomy" id="45655"/>
    <lineage>
        <taxon>Bacteria</taxon>
        <taxon>Pseudomonadati</taxon>
        <taxon>Thermodesulfobacteriota</taxon>
        <taxon>Desulfobacteria</taxon>
        <taxon>Desulfobacterales</taxon>
        <taxon>Desulfococcaceae</taxon>
        <taxon>Desulfonema</taxon>
    </lineage>
</organism>
<dbReference type="KEGG" id="dmm:dnm_075970"/>
<evidence type="ECO:0000313" key="2">
    <source>
        <dbReference type="EMBL" id="QTA91528.1"/>
    </source>
</evidence>
<gene>
    <name evidence="2" type="ORF">dnm_075970</name>
</gene>
<keyword evidence="3" id="KW-1185">Reference proteome</keyword>
<keyword evidence="1" id="KW-1133">Transmembrane helix</keyword>
<reference evidence="2" key="1">
    <citation type="journal article" date="2021" name="Microb. Physiol.">
        <title>Proteogenomic Insights into the Physiology of Marine, Sulfate-Reducing, Filamentous Desulfonema limicola and Desulfonema magnum.</title>
        <authorList>
            <person name="Schnaars V."/>
            <person name="Wohlbrand L."/>
            <person name="Scheve S."/>
            <person name="Hinrichs C."/>
            <person name="Reinhardt R."/>
            <person name="Rabus R."/>
        </authorList>
    </citation>
    <scope>NUCLEOTIDE SEQUENCE</scope>
    <source>
        <strain evidence="2">4be13</strain>
    </source>
</reference>
<dbReference type="InterPro" id="IPR007487">
    <property type="entry name" value="ABC_transpt-TYRBP-like"/>
</dbReference>
<keyword evidence="1" id="KW-0812">Transmembrane</keyword>